<evidence type="ECO:0000313" key="8">
    <source>
        <dbReference type="EMBL" id="MDW0118077.1"/>
    </source>
</evidence>
<evidence type="ECO:0000256" key="1">
    <source>
        <dbReference type="ARBA" id="ARBA00022475"/>
    </source>
</evidence>
<protein>
    <submittedName>
        <fullName evidence="8">LapA family protein</fullName>
    </submittedName>
</protein>
<evidence type="ECO:0000313" key="9">
    <source>
        <dbReference type="Proteomes" id="UP001271648"/>
    </source>
</evidence>
<dbReference type="EMBL" id="JAUBDJ010000010">
    <property type="protein sequence ID" value="MDW0118077.1"/>
    <property type="molecule type" value="Genomic_DNA"/>
</dbReference>
<evidence type="ECO:0000256" key="3">
    <source>
        <dbReference type="ARBA" id="ARBA00022989"/>
    </source>
</evidence>
<keyword evidence="3 6" id="KW-1133">Transmembrane helix</keyword>
<sequence>MKMQWSLIISLIFAIIIAVFAILNVESVQVNYLFGKAHLPLILVILFTAFLGAAISGFITMFRSIKANRRINELKKEMTAKEILIANQQNEIAALLQHIADVEVRNDNIDEKQ</sequence>
<reference evidence="8 9" key="1">
    <citation type="submission" date="2023-06" db="EMBL/GenBank/DDBJ databases">
        <title>Sporosarcina sp. nov., isolated from Korean traditional fermented seafood 'Jeotgal'.</title>
        <authorList>
            <person name="Yang A.I."/>
            <person name="Shin N.-R."/>
        </authorList>
    </citation>
    <scope>NUCLEOTIDE SEQUENCE [LARGE SCALE GENOMIC DNA]</scope>
    <source>
        <strain evidence="8 9">KCTC43456</strain>
    </source>
</reference>
<dbReference type="GO" id="GO:0005886">
    <property type="term" value="C:plasma membrane"/>
    <property type="evidence" value="ECO:0007669"/>
    <property type="project" value="InterPro"/>
</dbReference>
<gene>
    <name evidence="8" type="ORF">QTL97_14160</name>
</gene>
<organism evidence="8 9">
    <name type="scientific">Sporosarcina thermotolerans</name>
    <dbReference type="NCBI Taxonomy" id="633404"/>
    <lineage>
        <taxon>Bacteria</taxon>
        <taxon>Bacillati</taxon>
        <taxon>Bacillota</taxon>
        <taxon>Bacilli</taxon>
        <taxon>Bacillales</taxon>
        <taxon>Caryophanaceae</taxon>
        <taxon>Sporosarcina</taxon>
    </lineage>
</organism>
<proteinExistence type="predicted"/>
<dbReference type="PANTHER" id="PTHR41335">
    <property type="entry name" value="MEMBRANE PROTEIN-RELATED"/>
    <property type="match status" value="1"/>
</dbReference>
<dbReference type="RefSeq" id="WP_283732280.1">
    <property type="nucleotide sequence ID" value="NZ_CP125968.1"/>
</dbReference>
<feature type="coiled-coil region" evidence="5">
    <location>
        <begin position="71"/>
        <end position="105"/>
    </location>
</feature>
<dbReference type="PANTHER" id="PTHR41335:SF1">
    <property type="entry name" value="MEMBRANE PROTEIN"/>
    <property type="match status" value="1"/>
</dbReference>
<name>A0AAW9A9E8_9BACL</name>
<dbReference type="Pfam" id="PF06305">
    <property type="entry name" value="LapA_dom"/>
    <property type="match status" value="1"/>
</dbReference>
<keyword evidence="1" id="KW-1003">Cell membrane</keyword>
<evidence type="ECO:0000256" key="4">
    <source>
        <dbReference type="ARBA" id="ARBA00023136"/>
    </source>
</evidence>
<feature type="domain" description="Lipopolysaccharide assembly protein A" evidence="7">
    <location>
        <begin position="24"/>
        <end position="82"/>
    </location>
</feature>
<accession>A0AAW9A9E8</accession>
<evidence type="ECO:0000256" key="6">
    <source>
        <dbReference type="SAM" id="Phobius"/>
    </source>
</evidence>
<dbReference type="InterPro" id="IPR010445">
    <property type="entry name" value="LapA_dom"/>
</dbReference>
<keyword evidence="5" id="KW-0175">Coiled coil</keyword>
<keyword evidence="2 6" id="KW-0812">Transmembrane</keyword>
<dbReference type="AlphaFoldDB" id="A0AAW9A9E8"/>
<comment type="caution">
    <text evidence="8">The sequence shown here is derived from an EMBL/GenBank/DDBJ whole genome shotgun (WGS) entry which is preliminary data.</text>
</comment>
<keyword evidence="9" id="KW-1185">Reference proteome</keyword>
<evidence type="ECO:0000256" key="2">
    <source>
        <dbReference type="ARBA" id="ARBA00022692"/>
    </source>
</evidence>
<dbReference type="Proteomes" id="UP001271648">
    <property type="component" value="Unassembled WGS sequence"/>
</dbReference>
<feature type="transmembrane region" description="Helical" evidence="6">
    <location>
        <begin position="7"/>
        <end position="25"/>
    </location>
</feature>
<feature type="transmembrane region" description="Helical" evidence="6">
    <location>
        <begin position="37"/>
        <end position="62"/>
    </location>
</feature>
<evidence type="ECO:0000259" key="7">
    <source>
        <dbReference type="Pfam" id="PF06305"/>
    </source>
</evidence>
<keyword evidence="4 6" id="KW-0472">Membrane</keyword>
<evidence type="ECO:0000256" key="5">
    <source>
        <dbReference type="SAM" id="Coils"/>
    </source>
</evidence>